<proteinExistence type="inferred from homology"/>
<dbReference type="InterPro" id="IPR027925">
    <property type="entry name" value="MCM_N"/>
</dbReference>
<dbReference type="Pfam" id="PF14551">
    <property type="entry name" value="MCM_N"/>
    <property type="match status" value="1"/>
</dbReference>
<dbReference type="PRINTS" id="PR01659">
    <property type="entry name" value="MCMPROTEIN3"/>
</dbReference>
<dbReference type="GO" id="GO:0005524">
    <property type="term" value="F:ATP binding"/>
    <property type="evidence" value="ECO:0007669"/>
    <property type="project" value="UniProtKB-KW"/>
</dbReference>
<gene>
    <name evidence="11" type="ORF">DRJ31_02225</name>
    <name evidence="12" type="ORF">DRJ33_04265</name>
</gene>
<evidence type="ECO:0000259" key="10">
    <source>
        <dbReference type="PROSITE" id="PS50051"/>
    </source>
</evidence>
<accession>A0A497EYV7</accession>
<dbReference type="EMBL" id="QMQX01000061">
    <property type="protein sequence ID" value="RLE52232.1"/>
    <property type="molecule type" value="Genomic_DNA"/>
</dbReference>
<evidence type="ECO:0000313" key="11">
    <source>
        <dbReference type="EMBL" id="RLE50187.1"/>
    </source>
</evidence>
<dbReference type="Gene3D" id="3.30.1640.10">
    <property type="entry name" value="mini-chromosome maintenance (MCM) complex, chain A, domain 1"/>
    <property type="match status" value="1"/>
</dbReference>
<dbReference type="PROSITE" id="PS50051">
    <property type="entry name" value="MCM_2"/>
    <property type="match status" value="1"/>
</dbReference>
<keyword evidence="5" id="KW-0378">Hydrolase</keyword>
<comment type="similarity">
    <text evidence="1 9">Belongs to the MCM family.</text>
</comment>
<dbReference type="Proteomes" id="UP000278475">
    <property type="component" value="Unassembled WGS sequence"/>
</dbReference>
<dbReference type="PANTHER" id="PTHR11630">
    <property type="entry name" value="DNA REPLICATION LICENSING FACTOR MCM FAMILY MEMBER"/>
    <property type="match status" value="1"/>
</dbReference>
<keyword evidence="4 9" id="KW-0547">Nucleotide-binding</keyword>
<dbReference type="SUPFAM" id="SSF50249">
    <property type="entry name" value="Nucleic acid-binding proteins"/>
    <property type="match status" value="1"/>
</dbReference>
<dbReference type="InterPro" id="IPR001208">
    <property type="entry name" value="MCM_dom"/>
</dbReference>
<evidence type="ECO:0000313" key="13">
    <source>
        <dbReference type="Proteomes" id="UP000272051"/>
    </source>
</evidence>
<dbReference type="PANTHER" id="PTHR11630:SF66">
    <property type="entry name" value="DNA REPLICATION LICENSING FACTOR MCM4"/>
    <property type="match status" value="1"/>
</dbReference>
<evidence type="ECO:0000256" key="2">
    <source>
        <dbReference type="ARBA" id="ARBA00012551"/>
    </source>
</evidence>
<dbReference type="EMBL" id="QMQV01000011">
    <property type="protein sequence ID" value="RLE50187.1"/>
    <property type="molecule type" value="Genomic_DNA"/>
</dbReference>
<dbReference type="FunFam" id="3.40.50.300:FF:000826">
    <property type="entry name" value="Replicative DNA helicase Mcm"/>
    <property type="match status" value="1"/>
</dbReference>
<protein>
    <recommendedName>
        <fullName evidence="2">DNA helicase</fullName>
        <ecNumber evidence="2">3.6.4.12</ecNumber>
    </recommendedName>
</protein>
<dbReference type="InterPro" id="IPR041562">
    <property type="entry name" value="MCM_lid"/>
</dbReference>
<keyword evidence="3" id="KW-0235">DNA replication</keyword>
<dbReference type="Proteomes" id="UP000272051">
    <property type="component" value="Unassembled WGS sequence"/>
</dbReference>
<dbReference type="GO" id="GO:0003697">
    <property type="term" value="F:single-stranded DNA binding"/>
    <property type="evidence" value="ECO:0007669"/>
    <property type="project" value="TreeGrafter"/>
</dbReference>
<dbReference type="AlphaFoldDB" id="A0A497EYV7"/>
<organism evidence="12 13">
    <name type="scientific">Thermoproteota archaeon</name>
    <dbReference type="NCBI Taxonomy" id="2056631"/>
    <lineage>
        <taxon>Archaea</taxon>
        <taxon>Thermoproteota</taxon>
    </lineage>
</organism>
<evidence type="ECO:0000256" key="5">
    <source>
        <dbReference type="ARBA" id="ARBA00022801"/>
    </source>
</evidence>
<dbReference type="InterPro" id="IPR008046">
    <property type="entry name" value="Mcm3"/>
</dbReference>
<feature type="domain" description="MCM C-terminal AAA(+) ATPase" evidence="10">
    <location>
        <begin position="290"/>
        <end position="496"/>
    </location>
</feature>
<dbReference type="NCBIfam" id="NF040949">
    <property type="entry name" value="minchrom_main_MCM"/>
    <property type="match status" value="1"/>
</dbReference>
<dbReference type="SMART" id="SM00350">
    <property type="entry name" value="MCM"/>
    <property type="match status" value="1"/>
</dbReference>
<dbReference type="Pfam" id="PF17855">
    <property type="entry name" value="MCM_lid"/>
    <property type="match status" value="1"/>
</dbReference>
<dbReference type="InterPro" id="IPR031327">
    <property type="entry name" value="MCM"/>
</dbReference>
<dbReference type="InterPro" id="IPR027417">
    <property type="entry name" value="P-loop_NTPase"/>
</dbReference>
<comment type="caution">
    <text evidence="12">The sequence shown here is derived from an EMBL/GenBank/DDBJ whole genome shotgun (WGS) entry which is preliminary data.</text>
</comment>
<dbReference type="EC" id="3.6.4.12" evidence="2"/>
<dbReference type="SUPFAM" id="SSF52540">
    <property type="entry name" value="P-loop containing nucleoside triphosphate hydrolases"/>
    <property type="match status" value="1"/>
</dbReference>
<dbReference type="Gene3D" id="1.10.10.10">
    <property type="entry name" value="Winged helix-like DNA-binding domain superfamily/Winged helix DNA-binding domain"/>
    <property type="match status" value="1"/>
</dbReference>
<keyword evidence="6" id="KW-0347">Helicase</keyword>
<dbReference type="GO" id="GO:0017116">
    <property type="term" value="F:single-stranded DNA helicase activity"/>
    <property type="evidence" value="ECO:0007669"/>
    <property type="project" value="TreeGrafter"/>
</dbReference>
<dbReference type="InterPro" id="IPR036388">
    <property type="entry name" value="WH-like_DNA-bd_sf"/>
</dbReference>
<evidence type="ECO:0000256" key="3">
    <source>
        <dbReference type="ARBA" id="ARBA00022705"/>
    </source>
</evidence>
<evidence type="ECO:0000313" key="12">
    <source>
        <dbReference type="EMBL" id="RLE52232.1"/>
    </source>
</evidence>
<dbReference type="Pfam" id="PF00493">
    <property type="entry name" value="MCM"/>
    <property type="match status" value="1"/>
</dbReference>
<dbReference type="Gene3D" id="2.20.28.10">
    <property type="match status" value="1"/>
</dbReference>
<reference evidence="13 14" key="1">
    <citation type="submission" date="2018-06" db="EMBL/GenBank/DDBJ databases">
        <title>Extensive metabolic versatility and redundancy in microbially diverse, dynamic hydrothermal sediments.</title>
        <authorList>
            <person name="Dombrowski N."/>
            <person name="Teske A."/>
            <person name="Baker B.J."/>
        </authorList>
    </citation>
    <scope>NUCLEOTIDE SEQUENCE [LARGE SCALE GENOMIC DNA]</scope>
    <source>
        <strain evidence="12">B34_G17</strain>
        <strain evidence="11">B66_G16</strain>
    </source>
</reference>
<dbReference type="Gene3D" id="3.40.50.300">
    <property type="entry name" value="P-loop containing nucleotide triphosphate hydrolases"/>
    <property type="match status" value="1"/>
</dbReference>
<dbReference type="PRINTS" id="PR01657">
    <property type="entry name" value="MCMFAMILY"/>
</dbReference>
<sequence>MGLELTPELLDPREKFVNFYKTFQAPDGSFKYRERIRQMASLGKRSLVIDFEDLLVYDHELATSLIEEPAKVIEAASKAILDVMRVEDMEYANKVKTFNARFRRLTEATSLRAIRVENLNKLIMVEGIITRATAVKHLLVNAVFRCERCGEEIPQPQPGGPLVTPAQCTNPGCQRKGPFRLIPERSTFMDWQKLTLQERPEDLPPGQLPRSIDVIVRDDLVDAARPGDRVSIVGILKPQQDVTARGSKLTTFSSYIEANYIDVAERGAEEVEITPEDEQKIKELAKDPLIHSRIVRSIAPSIHGLEEVKEAIAYLLFGGTPKVMPDGVRIRGDINILLVGDPGTAKSQLLQYVAKIAPRGIYTSGRGSTAAGLTATVVRDKTTGEFVLEAGALVLADGGVACIDEIDKMRQEDRVAIHEAMEQQTVSIAKAGIVAQLNARASILAAANPALGRYVPHKTPAENIDLPVTILSRFDLIFPIMDRPDEDRDRALSEHILRLHQHQSPAHEGIIPPDLLKKYISYARRYVTPHLTPQAAKRIQDFYLEMRMKSEGPDSPVPISPRQLEALIRLSEARAKIALRSEVLEEDADAAIRLMKYFLVQVGMDKSTGRFDIDTILVGRPKSQSDKIAKLLELLIEMERENEGGPVRKDQFIERAELLGLERFFVEKVLNQWRNEGVIYEPRSGYIKKA</sequence>
<evidence type="ECO:0000256" key="6">
    <source>
        <dbReference type="ARBA" id="ARBA00022806"/>
    </source>
</evidence>
<dbReference type="GO" id="GO:0042555">
    <property type="term" value="C:MCM complex"/>
    <property type="evidence" value="ECO:0007669"/>
    <property type="project" value="InterPro"/>
</dbReference>
<keyword evidence="7 9" id="KW-0067">ATP-binding</keyword>
<keyword evidence="8 9" id="KW-0238">DNA-binding</keyword>
<evidence type="ECO:0000256" key="9">
    <source>
        <dbReference type="RuleBase" id="RU004070"/>
    </source>
</evidence>
<dbReference type="GO" id="GO:0016787">
    <property type="term" value="F:hydrolase activity"/>
    <property type="evidence" value="ECO:0007669"/>
    <property type="project" value="UniProtKB-KW"/>
</dbReference>
<dbReference type="FunFam" id="2.20.28.10:FF:000003">
    <property type="entry name" value="DNA helicase"/>
    <property type="match status" value="1"/>
</dbReference>
<name>A0A497EYV7_9CREN</name>
<dbReference type="InterPro" id="IPR003593">
    <property type="entry name" value="AAA+_ATPase"/>
</dbReference>
<dbReference type="Pfam" id="PF17207">
    <property type="entry name" value="MCM_OB"/>
    <property type="match status" value="1"/>
</dbReference>
<dbReference type="GO" id="GO:0006270">
    <property type="term" value="P:DNA replication initiation"/>
    <property type="evidence" value="ECO:0007669"/>
    <property type="project" value="InterPro"/>
</dbReference>
<dbReference type="SMART" id="SM00382">
    <property type="entry name" value="AAA"/>
    <property type="match status" value="1"/>
</dbReference>
<dbReference type="Gene3D" id="2.40.50.140">
    <property type="entry name" value="Nucleic acid-binding proteins"/>
    <property type="match status" value="1"/>
</dbReference>
<evidence type="ECO:0000256" key="8">
    <source>
        <dbReference type="ARBA" id="ARBA00023125"/>
    </source>
</evidence>
<evidence type="ECO:0000256" key="7">
    <source>
        <dbReference type="ARBA" id="ARBA00022840"/>
    </source>
</evidence>
<dbReference type="InterPro" id="IPR033762">
    <property type="entry name" value="MCM_OB"/>
</dbReference>
<evidence type="ECO:0000256" key="1">
    <source>
        <dbReference type="ARBA" id="ARBA00008010"/>
    </source>
</evidence>
<evidence type="ECO:0000313" key="14">
    <source>
        <dbReference type="Proteomes" id="UP000278475"/>
    </source>
</evidence>
<dbReference type="InterPro" id="IPR012340">
    <property type="entry name" value="NA-bd_OB-fold"/>
</dbReference>
<evidence type="ECO:0000256" key="4">
    <source>
        <dbReference type="ARBA" id="ARBA00022741"/>
    </source>
</evidence>